<protein>
    <submittedName>
        <fullName evidence="11">Probable polygalacturonase At3g15720</fullName>
    </submittedName>
</protein>
<sequence length="150" mass="16410">MEFSSYFMILLWIFSELTTTRNAHATSVFQQTTLDVTKFGAVGDGKTDDSRAFQSAWEAACKKGTNNGKVTVPSGKTFLVYPIEFEGPCRLSSITFEILGVIVAPPKSAWMKKSADAWLSFHGVDRLIVAGNGQGVIDGRGASWWNLHVS</sequence>
<dbReference type="PANTHER" id="PTHR31375">
    <property type="match status" value="1"/>
</dbReference>
<dbReference type="SUPFAM" id="SSF51126">
    <property type="entry name" value="Pectin lyase-like"/>
    <property type="match status" value="1"/>
</dbReference>
<dbReference type="OrthoDB" id="187139at2759"/>
<dbReference type="Gene3D" id="2.160.20.10">
    <property type="entry name" value="Single-stranded right-handed beta-helix, Pectin lyase-like"/>
    <property type="match status" value="1"/>
</dbReference>
<dbReference type="Proteomes" id="UP000504604">
    <property type="component" value="Linkage group LG15"/>
</dbReference>
<evidence type="ECO:0000256" key="6">
    <source>
        <dbReference type="ARBA" id="ARBA00023295"/>
    </source>
</evidence>
<keyword evidence="5 8" id="KW-0378">Hydrolase</keyword>
<dbReference type="Pfam" id="PF00295">
    <property type="entry name" value="Glyco_hydro_28"/>
    <property type="match status" value="1"/>
</dbReference>
<feature type="signal peptide" evidence="9">
    <location>
        <begin position="1"/>
        <end position="25"/>
    </location>
</feature>
<dbReference type="InterPro" id="IPR000743">
    <property type="entry name" value="Glyco_hydro_28"/>
</dbReference>
<evidence type="ECO:0000256" key="8">
    <source>
        <dbReference type="RuleBase" id="RU361169"/>
    </source>
</evidence>
<keyword evidence="4" id="KW-0964">Secreted</keyword>
<dbReference type="AlphaFoldDB" id="A0A8M8VFD6"/>
<evidence type="ECO:0000313" key="10">
    <source>
        <dbReference type="Proteomes" id="UP000504604"/>
    </source>
</evidence>
<accession>A0A8M8VFD6</accession>
<name>A0A8M8VFD6_SESIN</name>
<keyword evidence="9" id="KW-0732">Signal</keyword>
<keyword evidence="7" id="KW-0961">Cell wall biogenesis/degradation</keyword>
<evidence type="ECO:0000256" key="7">
    <source>
        <dbReference type="ARBA" id="ARBA00023316"/>
    </source>
</evidence>
<evidence type="ECO:0000256" key="2">
    <source>
        <dbReference type="ARBA" id="ARBA00008834"/>
    </source>
</evidence>
<reference evidence="11" key="1">
    <citation type="submission" date="2025-08" db="UniProtKB">
        <authorList>
            <consortium name="RefSeq"/>
        </authorList>
    </citation>
    <scope>IDENTIFICATION</scope>
</reference>
<dbReference type="RefSeq" id="XP_020554904.1">
    <property type="nucleotide sequence ID" value="XM_020699245.1"/>
</dbReference>
<dbReference type="KEGG" id="sind:110013182"/>
<evidence type="ECO:0000256" key="9">
    <source>
        <dbReference type="SAM" id="SignalP"/>
    </source>
</evidence>
<evidence type="ECO:0000256" key="4">
    <source>
        <dbReference type="ARBA" id="ARBA00022525"/>
    </source>
</evidence>
<dbReference type="InterPro" id="IPR011050">
    <property type="entry name" value="Pectin_lyase_fold/virulence"/>
</dbReference>
<dbReference type="GO" id="GO:0004650">
    <property type="term" value="F:polygalacturonase activity"/>
    <property type="evidence" value="ECO:0007669"/>
    <property type="project" value="InterPro"/>
</dbReference>
<evidence type="ECO:0000256" key="3">
    <source>
        <dbReference type="ARBA" id="ARBA00022512"/>
    </source>
</evidence>
<keyword evidence="6 8" id="KW-0326">Glycosidase</keyword>
<evidence type="ECO:0000256" key="1">
    <source>
        <dbReference type="ARBA" id="ARBA00004191"/>
    </source>
</evidence>
<feature type="chain" id="PRO_5035475414" evidence="9">
    <location>
        <begin position="26"/>
        <end position="150"/>
    </location>
</feature>
<keyword evidence="10" id="KW-1185">Reference proteome</keyword>
<dbReference type="GO" id="GO:0005975">
    <property type="term" value="P:carbohydrate metabolic process"/>
    <property type="evidence" value="ECO:0007669"/>
    <property type="project" value="InterPro"/>
</dbReference>
<organism evidence="10 11">
    <name type="scientific">Sesamum indicum</name>
    <name type="common">Oriental sesame</name>
    <name type="synonym">Sesamum orientale</name>
    <dbReference type="NCBI Taxonomy" id="4182"/>
    <lineage>
        <taxon>Eukaryota</taxon>
        <taxon>Viridiplantae</taxon>
        <taxon>Streptophyta</taxon>
        <taxon>Embryophyta</taxon>
        <taxon>Tracheophyta</taxon>
        <taxon>Spermatophyta</taxon>
        <taxon>Magnoliopsida</taxon>
        <taxon>eudicotyledons</taxon>
        <taxon>Gunneridae</taxon>
        <taxon>Pentapetalae</taxon>
        <taxon>asterids</taxon>
        <taxon>lamiids</taxon>
        <taxon>Lamiales</taxon>
        <taxon>Pedaliaceae</taxon>
        <taxon>Sesamum</taxon>
    </lineage>
</organism>
<proteinExistence type="inferred from homology"/>
<comment type="subcellular location">
    <subcellularLocation>
        <location evidence="1">Secreted</location>
        <location evidence="1">Cell wall</location>
    </subcellularLocation>
</comment>
<dbReference type="InterPro" id="IPR012334">
    <property type="entry name" value="Pectin_lyas_fold"/>
</dbReference>
<dbReference type="GO" id="GO:0071555">
    <property type="term" value="P:cell wall organization"/>
    <property type="evidence" value="ECO:0007669"/>
    <property type="project" value="UniProtKB-KW"/>
</dbReference>
<evidence type="ECO:0000313" key="11">
    <source>
        <dbReference type="RefSeq" id="XP_020554904.1"/>
    </source>
</evidence>
<comment type="similarity">
    <text evidence="2 8">Belongs to the glycosyl hydrolase 28 family.</text>
</comment>
<evidence type="ECO:0000256" key="5">
    <source>
        <dbReference type="ARBA" id="ARBA00022801"/>
    </source>
</evidence>
<keyword evidence="3" id="KW-0134">Cell wall</keyword>
<dbReference type="GeneID" id="110013182"/>
<gene>
    <name evidence="11" type="primary">LOC110013182</name>
</gene>